<dbReference type="PANTHER" id="PTHR48081:SF6">
    <property type="entry name" value="PEPTIDASE S9 PROLYL OLIGOPEPTIDASE CATALYTIC DOMAIN-CONTAINING PROTEIN"/>
    <property type="match status" value="1"/>
</dbReference>
<dbReference type="InterPro" id="IPR002925">
    <property type="entry name" value="Dienelactn_hydro"/>
</dbReference>
<dbReference type="SUPFAM" id="SSF53474">
    <property type="entry name" value="alpha/beta-Hydrolases"/>
    <property type="match status" value="1"/>
</dbReference>
<dbReference type="AlphaFoldDB" id="A0A841GYH9"/>
<dbReference type="RefSeq" id="WP_170034689.1">
    <property type="nucleotide sequence ID" value="NZ_JACHIA010000005.1"/>
</dbReference>
<feature type="domain" description="Dienelactone hydrolase" evidence="3">
    <location>
        <begin position="155"/>
        <end position="272"/>
    </location>
</feature>
<comment type="caution">
    <text evidence="4">The sequence shown here is derived from an EMBL/GenBank/DDBJ whole genome shotgun (WGS) entry which is preliminary data.</text>
</comment>
<dbReference type="Pfam" id="PF01738">
    <property type="entry name" value="DLH"/>
    <property type="match status" value="1"/>
</dbReference>
<accession>A0A841GYH9</accession>
<reference evidence="4 5" key="1">
    <citation type="submission" date="2020-08" db="EMBL/GenBank/DDBJ databases">
        <title>Genomic Encyclopedia of Type Strains, Phase IV (KMG-IV): sequencing the most valuable type-strain genomes for metagenomic binning, comparative biology and taxonomic classification.</title>
        <authorList>
            <person name="Goeker M."/>
        </authorList>
    </citation>
    <scope>NUCLEOTIDE SEQUENCE [LARGE SCALE GENOMIC DNA]</scope>
    <source>
        <strain evidence="4 5">DSM 29007</strain>
    </source>
</reference>
<gene>
    <name evidence="4" type="ORF">HNQ61_002390</name>
</gene>
<dbReference type="InterPro" id="IPR029058">
    <property type="entry name" value="AB_hydrolase_fold"/>
</dbReference>
<sequence length="294" mass="31157">MRSIKLCVPAAFALVLSMAAPAPAQQVVNVWPGTPPGTAHWTHRERVIEDTPLGTVVFDVSTPTLTAFVPDPARATGTGVIIASGGAFVAQAIELEGYSVARALQERGIAAFVLKYRTIEKNFEGIPPGMNMDSVGQYGIADGIQALRVVRARAAEWGVRPERVGMVGFSAGAMVTSAALLQADSAARPSFAVMIYGAPFGDMPAIPARLPPMFMAWTQDDAVALAPIQRFHDALRTAGHRPEVHVFSGGGHGFGRKRQGTSSDHWMDAFVWWMQARGFATRASNASVATGAGS</sequence>
<dbReference type="GO" id="GO:0016787">
    <property type="term" value="F:hydrolase activity"/>
    <property type="evidence" value="ECO:0007669"/>
    <property type="project" value="UniProtKB-KW"/>
</dbReference>
<organism evidence="4 5">
    <name type="scientific">Longimicrobium terrae</name>
    <dbReference type="NCBI Taxonomy" id="1639882"/>
    <lineage>
        <taxon>Bacteria</taxon>
        <taxon>Pseudomonadati</taxon>
        <taxon>Gemmatimonadota</taxon>
        <taxon>Longimicrobiia</taxon>
        <taxon>Longimicrobiales</taxon>
        <taxon>Longimicrobiaceae</taxon>
        <taxon>Longimicrobium</taxon>
    </lineage>
</organism>
<keyword evidence="1" id="KW-0378">Hydrolase</keyword>
<dbReference type="InterPro" id="IPR050300">
    <property type="entry name" value="GDXG_lipolytic_enzyme"/>
</dbReference>
<keyword evidence="2" id="KW-0732">Signal</keyword>
<evidence type="ECO:0000259" key="3">
    <source>
        <dbReference type="Pfam" id="PF01738"/>
    </source>
</evidence>
<dbReference type="PANTHER" id="PTHR48081">
    <property type="entry name" value="AB HYDROLASE SUPERFAMILY PROTEIN C4A8.06C"/>
    <property type="match status" value="1"/>
</dbReference>
<keyword evidence="5" id="KW-1185">Reference proteome</keyword>
<feature type="signal peptide" evidence="2">
    <location>
        <begin position="1"/>
        <end position="24"/>
    </location>
</feature>
<protein>
    <submittedName>
        <fullName evidence="4">Acetyl esterase/lipase</fullName>
    </submittedName>
</protein>
<evidence type="ECO:0000256" key="2">
    <source>
        <dbReference type="SAM" id="SignalP"/>
    </source>
</evidence>
<name>A0A841GYH9_9BACT</name>
<feature type="chain" id="PRO_5032728600" evidence="2">
    <location>
        <begin position="25"/>
        <end position="294"/>
    </location>
</feature>
<dbReference type="Proteomes" id="UP000582837">
    <property type="component" value="Unassembled WGS sequence"/>
</dbReference>
<evidence type="ECO:0000256" key="1">
    <source>
        <dbReference type="ARBA" id="ARBA00022801"/>
    </source>
</evidence>
<evidence type="ECO:0000313" key="5">
    <source>
        <dbReference type="Proteomes" id="UP000582837"/>
    </source>
</evidence>
<proteinExistence type="predicted"/>
<dbReference type="EMBL" id="JACHIA010000005">
    <property type="protein sequence ID" value="MBB6070769.1"/>
    <property type="molecule type" value="Genomic_DNA"/>
</dbReference>
<dbReference type="Gene3D" id="3.40.50.1820">
    <property type="entry name" value="alpha/beta hydrolase"/>
    <property type="match status" value="1"/>
</dbReference>
<evidence type="ECO:0000313" key="4">
    <source>
        <dbReference type="EMBL" id="MBB6070769.1"/>
    </source>
</evidence>